<dbReference type="PANTHER" id="PTHR34136:SF1">
    <property type="entry name" value="UDP-N-ACETYL-D-MANNOSAMINURONIC ACID TRANSFERASE"/>
    <property type="match status" value="1"/>
</dbReference>
<dbReference type="InterPro" id="IPR004629">
    <property type="entry name" value="WecG_TagA_CpsF"/>
</dbReference>
<evidence type="ECO:0000256" key="2">
    <source>
        <dbReference type="ARBA" id="ARBA00022679"/>
    </source>
</evidence>
<gene>
    <name evidence="3" type="ORF">JAO78_004105</name>
</gene>
<protein>
    <submittedName>
        <fullName evidence="3">WecB/TagA/CpsF family glycosyltransferase</fullName>
    </submittedName>
</protein>
<evidence type="ECO:0000313" key="3">
    <source>
        <dbReference type="EMBL" id="MCB5225990.1"/>
    </source>
</evidence>
<sequence length="248" mass="27478">MSGTEQDLTEAIAEVKVGPVKVSAFKDMTHLLQFILPEQGESYAGSAIAINPEKVLTAMENSAIMSVIEQADIRYADGIGVVKVMRRRLGRHVERIPGCELWQQLMSRAAKQQVPVFLVGAKPEVLTQTQAKLLAEGVNVVGAIDGYFKDEAALIAAIKHADAKIVSVAMGSPKQELLIQRIQAAHPHCFYMGVGGTYDVYTGNVKRAPALWCKLNLEWAYRLLAQPSRIGRQLRLFRYLWWYGLGKI</sequence>
<name>A0ABS8C1I5_9ALTE</name>
<evidence type="ECO:0000256" key="1">
    <source>
        <dbReference type="ARBA" id="ARBA00022676"/>
    </source>
</evidence>
<dbReference type="EMBL" id="JAEINI020000002">
    <property type="protein sequence ID" value="MCB5225990.1"/>
    <property type="molecule type" value="Genomic_DNA"/>
</dbReference>
<comment type="caution">
    <text evidence="3">The sequence shown here is derived from an EMBL/GenBank/DDBJ whole genome shotgun (WGS) entry which is preliminary data.</text>
</comment>
<dbReference type="CDD" id="cd06533">
    <property type="entry name" value="Glyco_transf_WecG_TagA"/>
    <property type="match status" value="1"/>
</dbReference>
<reference evidence="3 4" key="1">
    <citation type="submission" date="2021-10" db="EMBL/GenBank/DDBJ databases">
        <title>Alishewanella koreense sp. nov. isolated from seawater of southwestern coast in South Korea and the proposal for the reclassification of Rheinheimera perlucida and Rheinheimera tuosuensis as Arsukibacterium perlucida and Arsukibacterium tuosuensis.</title>
        <authorList>
            <person name="Kim K.H."/>
            <person name="Ruan W."/>
            <person name="Kim K.R."/>
            <person name="Baek J.H."/>
            <person name="Jeon C.O."/>
        </authorList>
    </citation>
    <scope>NUCLEOTIDE SEQUENCE [LARGE SCALE GENOMIC DNA]</scope>
    <source>
        <strain evidence="3 4">16-MA</strain>
    </source>
</reference>
<dbReference type="Pfam" id="PF03808">
    <property type="entry name" value="Glyco_tran_WecG"/>
    <property type="match status" value="1"/>
</dbReference>
<accession>A0ABS8C1I5</accession>
<dbReference type="Proteomes" id="UP000633814">
    <property type="component" value="Unassembled WGS sequence"/>
</dbReference>
<organism evidence="3 4">
    <name type="scientific">Alishewanella maricola</name>
    <dbReference type="NCBI Taxonomy" id="2795740"/>
    <lineage>
        <taxon>Bacteria</taxon>
        <taxon>Pseudomonadati</taxon>
        <taxon>Pseudomonadota</taxon>
        <taxon>Gammaproteobacteria</taxon>
        <taxon>Alteromonadales</taxon>
        <taxon>Alteromonadaceae</taxon>
        <taxon>Alishewanella</taxon>
    </lineage>
</organism>
<evidence type="ECO:0000313" key="4">
    <source>
        <dbReference type="Proteomes" id="UP000633814"/>
    </source>
</evidence>
<dbReference type="RefSeq" id="WP_226750084.1">
    <property type="nucleotide sequence ID" value="NZ_JAEINI020000002.1"/>
</dbReference>
<dbReference type="PANTHER" id="PTHR34136">
    <property type="match status" value="1"/>
</dbReference>
<keyword evidence="4" id="KW-1185">Reference proteome</keyword>
<keyword evidence="2" id="KW-0808">Transferase</keyword>
<dbReference type="NCBIfam" id="TIGR00696">
    <property type="entry name" value="wecG_tagA_cpsF"/>
    <property type="match status" value="1"/>
</dbReference>
<keyword evidence="1" id="KW-0328">Glycosyltransferase</keyword>
<proteinExistence type="predicted"/>